<dbReference type="PROSITE" id="PS51257">
    <property type="entry name" value="PROKAR_LIPOPROTEIN"/>
    <property type="match status" value="1"/>
</dbReference>
<reference evidence="2" key="1">
    <citation type="submission" date="2024-05" db="EMBL/GenBank/DDBJ databases">
        <title>Alkalihalobacillus sp. strain MEB203 novel alkaliphilic bacterium from Lonar Lake, India.</title>
        <authorList>
            <person name="Joshi A."/>
            <person name="Thite S."/>
            <person name="Mengade P."/>
        </authorList>
    </citation>
    <scope>NUCLEOTIDE SEQUENCE</scope>
    <source>
        <strain evidence="2">MEB 203</strain>
    </source>
</reference>
<sequence>MKIYSFLLFWIGIILLGGCQSTQVDTMDLLDEKIRTIEISKTIETGVINDNVIATLEDQKSIKILEKTIRSAVQKNSNVNVKETLPDFNLIVNYKEGYPSHPIHVWLGEEGKESTLTYIFGEMDTYMTLPEQTNALRQLLLSIER</sequence>
<evidence type="ECO:0000313" key="3">
    <source>
        <dbReference type="Proteomes" id="UP001148125"/>
    </source>
</evidence>
<gene>
    <name evidence="2" type="ORF">N7Z68_17050</name>
</gene>
<feature type="domain" description="YhfM-like" evidence="1">
    <location>
        <begin position="52"/>
        <end position="140"/>
    </location>
</feature>
<dbReference type="EMBL" id="JAOTPO010000013">
    <property type="protein sequence ID" value="MDE5415072.1"/>
    <property type="molecule type" value="Genomic_DNA"/>
</dbReference>
<organism evidence="2 3">
    <name type="scientific">Alkalihalobacterium chitinilyticum</name>
    <dbReference type="NCBI Taxonomy" id="2980103"/>
    <lineage>
        <taxon>Bacteria</taxon>
        <taxon>Bacillati</taxon>
        <taxon>Bacillota</taxon>
        <taxon>Bacilli</taxon>
        <taxon>Bacillales</taxon>
        <taxon>Bacillaceae</taxon>
        <taxon>Alkalihalobacterium</taxon>
    </lineage>
</organism>
<dbReference type="InterPro" id="IPR058780">
    <property type="entry name" value="YhfM-like_dom"/>
</dbReference>
<dbReference type="Proteomes" id="UP001148125">
    <property type="component" value="Unassembled WGS sequence"/>
</dbReference>
<keyword evidence="3" id="KW-1185">Reference proteome</keyword>
<comment type="caution">
    <text evidence="2">The sequence shown here is derived from an EMBL/GenBank/DDBJ whole genome shotgun (WGS) entry which is preliminary data.</text>
</comment>
<name>A0ABT5VHY9_9BACI</name>
<evidence type="ECO:0000259" key="1">
    <source>
        <dbReference type="Pfam" id="PF26353"/>
    </source>
</evidence>
<protein>
    <recommendedName>
        <fullName evidence="1">YhfM-like domain-containing protein</fullName>
    </recommendedName>
</protein>
<evidence type="ECO:0000313" key="2">
    <source>
        <dbReference type="EMBL" id="MDE5415072.1"/>
    </source>
</evidence>
<dbReference type="RefSeq" id="WP_275119680.1">
    <property type="nucleotide sequence ID" value="NZ_JAOTPO010000013.1"/>
</dbReference>
<accession>A0ABT5VHY9</accession>
<dbReference type="Pfam" id="PF26353">
    <property type="entry name" value="YhfM"/>
    <property type="match status" value="1"/>
</dbReference>
<proteinExistence type="predicted"/>